<dbReference type="OrthoDB" id="9808669at2"/>
<evidence type="ECO:0000256" key="4">
    <source>
        <dbReference type="ARBA" id="ARBA00013191"/>
    </source>
</evidence>
<evidence type="ECO:0000256" key="3">
    <source>
        <dbReference type="ARBA" id="ARBA00011738"/>
    </source>
</evidence>
<comment type="caution">
    <text evidence="19">The sequence shown here is derived from an EMBL/GenBank/DDBJ whole genome shotgun (WGS) entry which is preliminary data.</text>
</comment>
<dbReference type="GO" id="GO:0006633">
    <property type="term" value="P:fatty acid biosynthetic process"/>
    <property type="evidence" value="ECO:0007669"/>
    <property type="project" value="UniProtKB-KW"/>
</dbReference>
<evidence type="ECO:0000256" key="17">
    <source>
        <dbReference type="RuleBase" id="RU003694"/>
    </source>
</evidence>
<dbReference type="Gene3D" id="3.40.47.10">
    <property type="match status" value="2"/>
</dbReference>
<evidence type="ECO:0000256" key="7">
    <source>
        <dbReference type="ARBA" id="ARBA00022679"/>
    </source>
</evidence>
<dbReference type="STRING" id="76021.BS329_13830"/>
<reference evidence="19 20" key="1">
    <citation type="submission" date="2016-01" db="EMBL/GenBank/DDBJ databases">
        <title>Amycolatopsis coloradensis genome sequencing and assembly.</title>
        <authorList>
            <person name="Mayilraj S."/>
        </authorList>
    </citation>
    <scope>NUCLEOTIDE SEQUENCE [LARGE SCALE GENOMIC DNA]</scope>
    <source>
        <strain evidence="19 20">DSM 44225</strain>
    </source>
</reference>
<evidence type="ECO:0000313" key="20">
    <source>
        <dbReference type="Proteomes" id="UP000187486"/>
    </source>
</evidence>
<evidence type="ECO:0000256" key="1">
    <source>
        <dbReference type="ARBA" id="ARBA00004496"/>
    </source>
</evidence>
<comment type="catalytic activity">
    <reaction evidence="15">
        <text>(3Z)-decenoyl-[ACP] + malonyl-[ACP] + H(+) = 3-oxo-(5Z)-dodecenoyl-[ACP] + holo-[ACP] + CO2</text>
        <dbReference type="Rhea" id="RHEA:54940"/>
        <dbReference type="Rhea" id="RHEA-COMP:9623"/>
        <dbReference type="Rhea" id="RHEA-COMP:9685"/>
        <dbReference type="Rhea" id="RHEA-COMP:9927"/>
        <dbReference type="Rhea" id="RHEA-COMP:14042"/>
        <dbReference type="ChEBI" id="CHEBI:15378"/>
        <dbReference type="ChEBI" id="CHEBI:16526"/>
        <dbReference type="ChEBI" id="CHEBI:64479"/>
        <dbReference type="ChEBI" id="CHEBI:78449"/>
        <dbReference type="ChEBI" id="CHEBI:78798"/>
        <dbReference type="ChEBI" id="CHEBI:138410"/>
    </reaction>
    <physiologicalReaction direction="left-to-right" evidence="15">
        <dbReference type="Rhea" id="RHEA:54941"/>
    </physiologicalReaction>
</comment>
<dbReference type="PROSITE" id="PS00606">
    <property type="entry name" value="KS3_1"/>
    <property type="match status" value="1"/>
</dbReference>
<evidence type="ECO:0000256" key="12">
    <source>
        <dbReference type="ARBA" id="ARBA00039450"/>
    </source>
</evidence>
<dbReference type="InterPro" id="IPR014030">
    <property type="entry name" value="Ketoacyl_synth_N"/>
</dbReference>
<dbReference type="Pfam" id="PF02801">
    <property type="entry name" value="Ketoacyl-synt_C"/>
    <property type="match status" value="1"/>
</dbReference>
<gene>
    <name evidence="19" type="ORF">BS329_13830</name>
</gene>
<protein>
    <recommendedName>
        <fullName evidence="12">3-oxoacyl-[acyl-carrier-protein] synthase 1</fullName>
        <ecNumber evidence="4">2.3.1.41</ecNumber>
    </recommendedName>
    <alternativeName>
        <fullName evidence="13">3-oxoacyl-[acyl-carrier-protein] synthase I</fullName>
    </alternativeName>
    <alternativeName>
        <fullName evidence="14">Beta-ketoacyl-ACP synthase I</fullName>
    </alternativeName>
</protein>
<evidence type="ECO:0000256" key="6">
    <source>
        <dbReference type="ARBA" id="ARBA00022516"/>
    </source>
</evidence>
<dbReference type="GO" id="GO:0004315">
    <property type="term" value="F:3-oxoacyl-[acyl-carrier-protein] synthase activity"/>
    <property type="evidence" value="ECO:0007669"/>
    <property type="project" value="UniProtKB-EC"/>
</dbReference>
<keyword evidence="20" id="KW-1185">Reference proteome</keyword>
<dbReference type="GO" id="GO:0005829">
    <property type="term" value="C:cytosol"/>
    <property type="evidence" value="ECO:0007669"/>
    <property type="project" value="TreeGrafter"/>
</dbReference>
<sequence length="407" mass="42076">MSDTRFRRVAVTGLGVVSSVGIGVGEFTESIRSGRNGMSPITSFDTTRFPKNIGGEVQDFEPETILEQIDPSRWGRSGLFAASAARLAARDAKVDPDVLSDGAAGSVIGTTSGESAVKQRLAEQWLGSGLKTIDPRLVVQAPANRVAGAVNSELGLSGEAQTIATACSASNYALGYAYDMIRTGEADFMFAGGADSVNRHTHAGFLRLGALADDVIRPFDVGRAGIITGEGGVSLLLEPLEQALDRGARIYAEVLGYGVNCDANHMVHPDKESLARCIEAALASAAIGPEDVDYVSAHGTGTPVNDAAEIAAVRSVFGDRIPPISSIKSMLGHTMGAASGFGAVITCKALYDGFLPPTANLNQLDPALGPGLDVVPGVARAANPRIALNHGFAFGGNNAITVLGRIS</sequence>
<dbReference type="PROSITE" id="PS52004">
    <property type="entry name" value="KS3_2"/>
    <property type="match status" value="1"/>
</dbReference>
<evidence type="ECO:0000256" key="16">
    <source>
        <dbReference type="ARBA" id="ARBA00048506"/>
    </source>
</evidence>
<comment type="subcellular location">
    <subcellularLocation>
        <location evidence="1">Cytoplasm</location>
    </subcellularLocation>
</comment>
<dbReference type="PANTHER" id="PTHR11712:SF306">
    <property type="entry name" value="3-OXOACYL-[ACYL-CARRIER-PROTEIN] SYNTHASE 1"/>
    <property type="match status" value="1"/>
</dbReference>
<dbReference type="SUPFAM" id="SSF53901">
    <property type="entry name" value="Thiolase-like"/>
    <property type="match status" value="2"/>
</dbReference>
<dbReference type="Proteomes" id="UP000187486">
    <property type="component" value="Unassembled WGS sequence"/>
</dbReference>
<dbReference type="AlphaFoldDB" id="A0A1R0KUS8"/>
<evidence type="ECO:0000256" key="5">
    <source>
        <dbReference type="ARBA" id="ARBA00022490"/>
    </source>
</evidence>
<keyword evidence="9" id="KW-0443">Lipid metabolism</keyword>
<dbReference type="CDD" id="cd00834">
    <property type="entry name" value="KAS_I_II"/>
    <property type="match status" value="1"/>
</dbReference>
<feature type="domain" description="Ketosynthase family 3 (KS3)" evidence="18">
    <location>
        <begin position="6"/>
        <end position="405"/>
    </location>
</feature>
<evidence type="ECO:0000256" key="8">
    <source>
        <dbReference type="ARBA" id="ARBA00022832"/>
    </source>
</evidence>
<dbReference type="InterPro" id="IPR014031">
    <property type="entry name" value="Ketoacyl_synth_C"/>
</dbReference>
<evidence type="ECO:0000256" key="10">
    <source>
        <dbReference type="ARBA" id="ARBA00023160"/>
    </source>
</evidence>
<dbReference type="InterPro" id="IPR016039">
    <property type="entry name" value="Thiolase-like"/>
</dbReference>
<dbReference type="EC" id="2.3.1.41" evidence="4"/>
<keyword evidence="10" id="KW-0275">Fatty acid biosynthesis</keyword>
<keyword evidence="8" id="KW-0276">Fatty acid metabolism</keyword>
<evidence type="ECO:0000313" key="19">
    <source>
        <dbReference type="EMBL" id="OLZ52398.1"/>
    </source>
</evidence>
<evidence type="ECO:0000259" key="18">
    <source>
        <dbReference type="PROSITE" id="PS52004"/>
    </source>
</evidence>
<evidence type="ECO:0000256" key="15">
    <source>
        <dbReference type="ARBA" id="ARBA00048121"/>
    </source>
</evidence>
<dbReference type="Pfam" id="PF00109">
    <property type="entry name" value="ketoacyl-synt"/>
    <property type="match status" value="1"/>
</dbReference>
<evidence type="ECO:0000256" key="2">
    <source>
        <dbReference type="ARBA" id="ARBA00008467"/>
    </source>
</evidence>
<name>A0A1R0KUS8_9PSEU</name>
<accession>A0A1R0KUS8</accession>
<dbReference type="SMART" id="SM00825">
    <property type="entry name" value="PKS_KS"/>
    <property type="match status" value="1"/>
</dbReference>
<comment type="subunit">
    <text evidence="3">Homodimer.</text>
</comment>
<evidence type="ECO:0000256" key="9">
    <source>
        <dbReference type="ARBA" id="ARBA00023098"/>
    </source>
</evidence>
<organism evidence="19 20">
    <name type="scientific">Amycolatopsis coloradensis</name>
    <dbReference type="NCBI Taxonomy" id="76021"/>
    <lineage>
        <taxon>Bacteria</taxon>
        <taxon>Bacillati</taxon>
        <taxon>Actinomycetota</taxon>
        <taxon>Actinomycetes</taxon>
        <taxon>Pseudonocardiales</taxon>
        <taxon>Pseudonocardiaceae</taxon>
        <taxon>Amycolatopsis</taxon>
    </lineage>
</organism>
<keyword evidence="5" id="KW-0963">Cytoplasm</keyword>
<dbReference type="InterPro" id="IPR020841">
    <property type="entry name" value="PKS_Beta-ketoAc_synthase_dom"/>
</dbReference>
<comment type="catalytic activity">
    <reaction evidence="16">
        <text>a fatty acyl-[ACP] + malonyl-[ACP] + H(+) = a 3-oxoacyl-[ACP] + holo-[ACP] + CO2</text>
        <dbReference type="Rhea" id="RHEA:22836"/>
        <dbReference type="Rhea" id="RHEA-COMP:9623"/>
        <dbReference type="Rhea" id="RHEA-COMP:9685"/>
        <dbReference type="Rhea" id="RHEA-COMP:9916"/>
        <dbReference type="Rhea" id="RHEA-COMP:14125"/>
        <dbReference type="ChEBI" id="CHEBI:15378"/>
        <dbReference type="ChEBI" id="CHEBI:16526"/>
        <dbReference type="ChEBI" id="CHEBI:64479"/>
        <dbReference type="ChEBI" id="CHEBI:78449"/>
        <dbReference type="ChEBI" id="CHEBI:78776"/>
        <dbReference type="ChEBI" id="CHEBI:138651"/>
        <dbReference type="EC" id="2.3.1.41"/>
    </reaction>
    <physiologicalReaction direction="left-to-right" evidence="16">
        <dbReference type="Rhea" id="RHEA:22837"/>
    </physiologicalReaction>
</comment>
<evidence type="ECO:0000256" key="14">
    <source>
        <dbReference type="ARBA" id="ARBA00042143"/>
    </source>
</evidence>
<dbReference type="PANTHER" id="PTHR11712">
    <property type="entry name" value="POLYKETIDE SYNTHASE-RELATED"/>
    <property type="match status" value="1"/>
</dbReference>
<dbReference type="InterPro" id="IPR018201">
    <property type="entry name" value="Ketoacyl_synth_AS"/>
</dbReference>
<evidence type="ECO:0000256" key="13">
    <source>
        <dbReference type="ARBA" id="ARBA00041620"/>
    </source>
</evidence>
<keyword evidence="11" id="KW-0012">Acyltransferase</keyword>
<dbReference type="InterPro" id="IPR000794">
    <property type="entry name" value="Beta-ketoacyl_synthase"/>
</dbReference>
<dbReference type="EMBL" id="MQUQ01000006">
    <property type="protein sequence ID" value="OLZ52398.1"/>
    <property type="molecule type" value="Genomic_DNA"/>
</dbReference>
<evidence type="ECO:0000256" key="11">
    <source>
        <dbReference type="ARBA" id="ARBA00023315"/>
    </source>
</evidence>
<comment type="similarity">
    <text evidence="2 17">Belongs to the thiolase-like superfamily. Beta-ketoacyl-ACP synthases family.</text>
</comment>
<dbReference type="RefSeq" id="WP_076160433.1">
    <property type="nucleotide sequence ID" value="NZ_JBEZVB010000020.1"/>
</dbReference>
<keyword evidence="6" id="KW-0444">Lipid biosynthesis</keyword>
<proteinExistence type="inferred from homology"/>
<keyword evidence="7 17" id="KW-0808">Transferase</keyword>